<keyword evidence="3" id="KW-1185">Reference proteome</keyword>
<evidence type="ECO:0000313" key="3">
    <source>
        <dbReference type="Proteomes" id="UP000663918"/>
    </source>
</evidence>
<evidence type="ECO:0008006" key="4">
    <source>
        <dbReference type="Google" id="ProtNLM"/>
    </source>
</evidence>
<keyword evidence="1" id="KW-0732">Signal</keyword>
<organism evidence="2 3">
    <name type="scientific">Brevundimonas goettingensis</name>
    <dbReference type="NCBI Taxonomy" id="2774190"/>
    <lineage>
        <taxon>Bacteria</taxon>
        <taxon>Pseudomonadati</taxon>
        <taxon>Pseudomonadota</taxon>
        <taxon>Alphaproteobacteria</taxon>
        <taxon>Caulobacterales</taxon>
        <taxon>Caulobacteraceae</taxon>
        <taxon>Brevundimonas</taxon>
    </lineage>
</organism>
<sequence>MRISLVAAISGVLAAGALAGCSTQTKAPFDQGVCYSVALPDAGEKAEPRFNVLARDQARIEDCAARLEDMRLRFLSMGGSNNDIVGAYQGQFIFLDRAGVWFGKTLEGQRFFALARTGDGRLATPGTIERAPAQ</sequence>
<evidence type="ECO:0000313" key="2">
    <source>
        <dbReference type="EMBL" id="QTC89987.1"/>
    </source>
</evidence>
<dbReference type="RefSeq" id="WP_207868402.1">
    <property type="nucleotide sequence ID" value="NZ_CP062222.1"/>
</dbReference>
<reference evidence="2" key="1">
    <citation type="submission" date="2020-09" db="EMBL/GenBank/DDBJ databases">
        <title>Brevundimonas sp. LVF2 isolated from a puddle in Goettingen, Germany.</title>
        <authorList>
            <person name="Friedrich I."/>
            <person name="Klassen A."/>
            <person name="Hannes N."/>
            <person name="Schneider D."/>
            <person name="Hertel R."/>
            <person name="Daniel R."/>
        </authorList>
    </citation>
    <scope>NUCLEOTIDE SEQUENCE</scope>
    <source>
        <strain evidence="2">LVF2</strain>
    </source>
</reference>
<dbReference type="KEGG" id="bgoe:IFJ75_11870"/>
<name>A0A975BZI7_9CAUL</name>
<dbReference type="Proteomes" id="UP000663918">
    <property type="component" value="Chromosome"/>
</dbReference>
<gene>
    <name evidence="2" type="ORF">IFJ75_11870</name>
</gene>
<dbReference type="PROSITE" id="PS51257">
    <property type="entry name" value="PROKAR_LIPOPROTEIN"/>
    <property type="match status" value="1"/>
</dbReference>
<feature type="signal peptide" evidence="1">
    <location>
        <begin position="1"/>
        <end position="19"/>
    </location>
</feature>
<proteinExistence type="predicted"/>
<dbReference type="EMBL" id="CP062222">
    <property type="protein sequence ID" value="QTC89987.1"/>
    <property type="molecule type" value="Genomic_DNA"/>
</dbReference>
<feature type="chain" id="PRO_5037239340" description="Lipoprotein" evidence="1">
    <location>
        <begin position="20"/>
        <end position="134"/>
    </location>
</feature>
<accession>A0A975BZI7</accession>
<dbReference type="AlphaFoldDB" id="A0A975BZI7"/>
<evidence type="ECO:0000256" key="1">
    <source>
        <dbReference type="SAM" id="SignalP"/>
    </source>
</evidence>
<protein>
    <recommendedName>
        <fullName evidence="4">Lipoprotein</fullName>
    </recommendedName>
</protein>